<dbReference type="EMBL" id="LNIX01000001">
    <property type="protein sequence ID" value="OXA62879.1"/>
    <property type="molecule type" value="Genomic_DNA"/>
</dbReference>
<keyword evidence="2" id="KW-1185">Reference proteome</keyword>
<proteinExistence type="predicted"/>
<keyword evidence="1" id="KW-0645">Protease</keyword>
<accession>A0A226EZB4</accession>
<dbReference type="AlphaFoldDB" id="A0A226EZB4"/>
<protein>
    <submittedName>
        <fullName evidence="1">Chymotrypsin-like protease CTRL-1</fullName>
    </submittedName>
</protein>
<dbReference type="GO" id="GO:0006508">
    <property type="term" value="P:proteolysis"/>
    <property type="evidence" value="ECO:0007669"/>
    <property type="project" value="UniProtKB-KW"/>
</dbReference>
<dbReference type="InterPro" id="IPR043504">
    <property type="entry name" value="Peptidase_S1_PA_chymotrypsin"/>
</dbReference>
<name>A0A226EZB4_FOLCA</name>
<comment type="caution">
    <text evidence="1">The sequence shown here is derived from an EMBL/GenBank/DDBJ whole genome shotgun (WGS) entry which is preliminary data.</text>
</comment>
<gene>
    <name evidence="1" type="ORF">Fcan01_00394</name>
</gene>
<dbReference type="Proteomes" id="UP000198287">
    <property type="component" value="Unassembled WGS sequence"/>
</dbReference>
<dbReference type="SUPFAM" id="SSF50494">
    <property type="entry name" value="Trypsin-like serine proteases"/>
    <property type="match status" value="1"/>
</dbReference>
<sequence>MKIRSNKLCVDTYDTAHYKPSITLCAGGYGTSMCYGDSGVTAFPYFDAFSRNRTYSAQKSYIAEGPLHCPNPNGHGRVLFGVVSYSYDGDDKNQPCNSPFPGIFTRAPAFDHWIKNCAAGNCGLPSG</sequence>
<organism evidence="1 2">
    <name type="scientific">Folsomia candida</name>
    <name type="common">Springtail</name>
    <dbReference type="NCBI Taxonomy" id="158441"/>
    <lineage>
        <taxon>Eukaryota</taxon>
        <taxon>Metazoa</taxon>
        <taxon>Ecdysozoa</taxon>
        <taxon>Arthropoda</taxon>
        <taxon>Hexapoda</taxon>
        <taxon>Collembola</taxon>
        <taxon>Entomobryomorpha</taxon>
        <taxon>Isotomoidea</taxon>
        <taxon>Isotomidae</taxon>
        <taxon>Proisotominae</taxon>
        <taxon>Folsomia</taxon>
    </lineage>
</organism>
<dbReference type="OrthoDB" id="5565075at2759"/>
<reference evidence="1 2" key="1">
    <citation type="submission" date="2015-12" db="EMBL/GenBank/DDBJ databases">
        <title>The genome of Folsomia candida.</title>
        <authorList>
            <person name="Faddeeva A."/>
            <person name="Derks M.F."/>
            <person name="Anvar Y."/>
            <person name="Smit S."/>
            <person name="Van Straalen N."/>
            <person name="Roelofs D."/>
        </authorList>
    </citation>
    <scope>NUCLEOTIDE SEQUENCE [LARGE SCALE GENOMIC DNA]</scope>
    <source>
        <strain evidence="1 2">VU population</strain>
        <tissue evidence="1">Whole body</tissue>
    </source>
</reference>
<dbReference type="GO" id="GO:0008233">
    <property type="term" value="F:peptidase activity"/>
    <property type="evidence" value="ECO:0007669"/>
    <property type="project" value="UniProtKB-KW"/>
</dbReference>
<keyword evidence="1" id="KW-0378">Hydrolase</keyword>
<dbReference type="InterPro" id="IPR009003">
    <property type="entry name" value="Peptidase_S1_PA"/>
</dbReference>
<dbReference type="Gene3D" id="2.40.10.10">
    <property type="entry name" value="Trypsin-like serine proteases"/>
    <property type="match status" value="1"/>
</dbReference>
<evidence type="ECO:0000313" key="2">
    <source>
        <dbReference type="Proteomes" id="UP000198287"/>
    </source>
</evidence>
<evidence type="ECO:0000313" key="1">
    <source>
        <dbReference type="EMBL" id="OXA62879.1"/>
    </source>
</evidence>